<dbReference type="CDD" id="cd08504">
    <property type="entry name" value="PBP2_OppA"/>
    <property type="match status" value="1"/>
</dbReference>
<name>A0A5R9BZ26_9LACO</name>
<dbReference type="GO" id="GO:0015833">
    <property type="term" value="P:peptide transport"/>
    <property type="evidence" value="ECO:0007669"/>
    <property type="project" value="UniProtKB-KW"/>
</dbReference>
<comment type="caution">
    <text evidence="8">The sequence shown here is derived from an EMBL/GenBank/DDBJ whole genome shotgun (WGS) entry which is preliminary data.</text>
</comment>
<dbReference type="OrthoDB" id="403896at2"/>
<gene>
    <name evidence="8" type="ORF">FEZ51_02410</name>
</gene>
<dbReference type="PROSITE" id="PS51257">
    <property type="entry name" value="PROKAR_LIPOPROTEIN"/>
    <property type="match status" value="1"/>
</dbReference>
<keyword evidence="3" id="KW-0813">Transport</keyword>
<evidence type="ECO:0000256" key="4">
    <source>
        <dbReference type="ARBA" id="ARBA00022729"/>
    </source>
</evidence>
<dbReference type="GO" id="GO:1904680">
    <property type="term" value="F:peptide transmembrane transporter activity"/>
    <property type="evidence" value="ECO:0007669"/>
    <property type="project" value="TreeGrafter"/>
</dbReference>
<dbReference type="FunFam" id="3.10.105.10:FF:000001">
    <property type="entry name" value="Oligopeptide ABC transporter, oligopeptide-binding protein"/>
    <property type="match status" value="1"/>
</dbReference>
<dbReference type="AlphaFoldDB" id="A0A5R9BZ26"/>
<dbReference type="FunFam" id="3.90.76.10:FF:000001">
    <property type="entry name" value="Oligopeptide ABC transporter substrate-binding protein"/>
    <property type="match status" value="1"/>
</dbReference>
<dbReference type="GO" id="GO:0030288">
    <property type="term" value="C:outer membrane-bounded periplasmic space"/>
    <property type="evidence" value="ECO:0007669"/>
    <property type="project" value="UniProtKB-ARBA"/>
</dbReference>
<feature type="signal peptide" evidence="6">
    <location>
        <begin position="1"/>
        <end position="20"/>
    </location>
</feature>
<keyword evidence="5" id="KW-0571">Peptide transport</keyword>
<dbReference type="Gene3D" id="3.10.105.10">
    <property type="entry name" value="Dipeptide-binding Protein, Domain 3"/>
    <property type="match status" value="1"/>
</dbReference>
<accession>A0A5R9BZ26</accession>
<dbReference type="GO" id="GO:0043190">
    <property type="term" value="C:ATP-binding cassette (ABC) transporter complex"/>
    <property type="evidence" value="ECO:0007669"/>
    <property type="project" value="InterPro"/>
</dbReference>
<evidence type="ECO:0000256" key="1">
    <source>
        <dbReference type="ARBA" id="ARBA00004196"/>
    </source>
</evidence>
<dbReference type="Pfam" id="PF00496">
    <property type="entry name" value="SBP_bac_5"/>
    <property type="match status" value="1"/>
</dbReference>
<dbReference type="EMBL" id="VBTH01000003">
    <property type="protein sequence ID" value="TLQ05112.1"/>
    <property type="molecule type" value="Genomic_DNA"/>
</dbReference>
<evidence type="ECO:0000256" key="5">
    <source>
        <dbReference type="ARBA" id="ARBA00022856"/>
    </source>
</evidence>
<evidence type="ECO:0000256" key="6">
    <source>
        <dbReference type="SAM" id="SignalP"/>
    </source>
</evidence>
<dbReference type="InterPro" id="IPR039424">
    <property type="entry name" value="SBP_5"/>
</dbReference>
<dbReference type="InterPro" id="IPR030678">
    <property type="entry name" value="Peptide/Ni-bd"/>
</dbReference>
<keyword evidence="4 6" id="KW-0732">Signal</keyword>
<proteinExistence type="inferred from homology"/>
<dbReference type="InterPro" id="IPR000914">
    <property type="entry name" value="SBP_5_dom"/>
</dbReference>
<evidence type="ECO:0000313" key="9">
    <source>
        <dbReference type="Proteomes" id="UP000305541"/>
    </source>
</evidence>
<comment type="similarity">
    <text evidence="2">Belongs to the bacterial solute-binding protein 5 family.</text>
</comment>
<dbReference type="PANTHER" id="PTHR30290">
    <property type="entry name" value="PERIPLASMIC BINDING COMPONENT OF ABC TRANSPORTER"/>
    <property type="match status" value="1"/>
</dbReference>
<evidence type="ECO:0000256" key="3">
    <source>
        <dbReference type="ARBA" id="ARBA00022448"/>
    </source>
</evidence>
<dbReference type="PANTHER" id="PTHR30290:SF10">
    <property type="entry name" value="PERIPLASMIC OLIGOPEPTIDE-BINDING PROTEIN-RELATED"/>
    <property type="match status" value="1"/>
</dbReference>
<protein>
    <submittedName>
        <fullName evidence="8">Peptide ABC transporter substrate-binding protein</fullName>
    </submittedName>
</protein>
<organism evidence="8 9">
    <name type="scientific">Pediococcus stilesii</name>
    <dbReference type="NCBI Taxonomy" id="331679"/>
    <lineage>
        <taxon>Bacteria</taxon>
        <taxon>Bacillati</taxon>
        <taxon>Bacillota</taxon>
        <taxon>Bacilli</taxon>
        <taxon>Lactobacillales</taxon>
        <taxon>Lactobacillaceae</taxon>
        <taxon>Pediococcus</taxon>
    </lineage>
</organism>
<dbReference type="Proteomes" id="UP000305541">
    <property type="component" value="Unassembled WGS sequence"/>
</dbReference>
<dbReference type="RefSeq" id="WP_138473868.1">
    <property type="nucleotide sequence ID" value="NZ_VBTH01000003.1"/>
</dbReference>
<reference evidence="8 9" key="1">
    <citation type="submission" date="2019-05" db="EMBL/GenBank/DDBJ databases">
        <title>The metagenome of a microbial culture collection derived from dairy environment covers the genomic content of the human microbiome.</title>
        <authorList>
            <person name="Roder T."/>
            <person name="Wuthrich D."/>
            <person name="Sattari Z."/>
            <person name="Von Ah U."/>
            <person name="Bar C."/>
            <person name="Ronchi F."/>
            <person name="Macpherson A.J."/>
            <person name="Ganal-Vonarburg S.C."/>
            <person name="Bruggmann R."/>
            <person name="Vergeres G."/>
        </authorList>
    </citation>
    <scope>NUCLEOTIDE SEQUENCE [LARGE SCALE GENOMIC DNA]</scope>
    <source>
        <strain evidence="8 9">FAM 18815</strain>
    </source>
</reference>
<evidence type="ECO:0000259" key="7">
    <source>
        <dbReference type="Pfam" id="PF00496"/>
    </source>
</evidence>
<evidence type="ECO:0000313" key="8">
    <source>
        <dbReference type="EMBL" id="TLQ05112.1"/>
    </source>
</evidence>
<dbReference type="SUPFAM" id="SSF53850">
    <property type="entry name" value="Periplasmic binding protein-like II"/>
    <property type="match status" value="1"/>
</dbReference>
<keyword evidence="5" id="KW-0653">Protein transport</keyword>
<evidence type="ECO:0000256" key="2">
    <source>
        <dbReference type="ARBA" id="ARBA00005695"/>
    </source>
</evidence>
<dbReference type="Gene3D" id="3.40.190.10">
    <property type="entry name" value="Periplasmic binding protein-like II"/>
    <property type="match status" value="1"/>
</dbReference>
<dbReference type="Gene3D" id="3.90.76.10">
    <property type="entry name" value="Dipeptide-binding Protein, Domain 1"/>
    <property type="match status" value="1"/>
</dbReference>
<comment type="subcellular location">
    <subcellularLocation>
        <location evidence="1">Cell envelope</location>
    </subcellularLocation>
</comment>
<sequence>MSYKKILSVALVSTSMLLLAACSSGANSKTASKQVINWSEKSELPTMDISLATDEISMDMLNNTNEGLVRLGKNNKIESGIAQKITESKDGLHYTFDLRKNAKWSNGDPVTAKDFVYSWQRTNNPKTGSQYAYLFSGVKNADAIQAGKKKASTLGVKADGNYKLKVTLEKPISYFKLLLGFPSYLPQNQKVVEKYGSKYGTAAKYQVYNGPFKMTGWTGSNLKWSLVKNTNYWDKKNVKLAKINDQVIKDTQTGLNQFQSGQVDVTALSGTQVKNLKSNKSLVVRKQARNAYVEYNISKNKALKNLKVRQALSYAIDRNQLTKNVLADGSSVPKGFVTDKLASNPKTGEDFATEAYTKNGVSYNLDQAKTLWKDGLKESGKTSLTLTLLTDDSDSDKKTAEYLQSALQKLPGLKINIETVPYKTRLSRSVKGDFDLVITLWGADFSDPISDIGLMTSKNTFNNGKWSNKEFDSLIDKANNADSNDPTARWNDMVAAEKILMNDQGVAPLYNVVVAQMVNTKIKGLVYNTAGVPYNFKSMYVAK</sequence>
<dbReference type="PIRSF" id="PIRSF002741">
    <property type="entry name" value="MppA"/>
    <property type="match status" value="1"/>
</dbReference>
<feature type="chain" id="PRO_5039401579" evidence="6">
    <location>
        <begin position="21"/>
        <end position="543"/>
    </location>
</feature>
<feature type="domain" description="Solute-binding protein family 5" evidence="7">
    <location>
        <begin position="77"/>
        <end position="462"/>
    </location>
</feature>